<evidence type="ECO:0000256" key="2">
    <source>
        <dbReference type="SAM" id="Phobius"/>
    </source>
</evidence>
<dbReference type="RefSeq" id="WP_148697950.1">
    <property type="nucleotide sequence ID" value="NZ_CP017834.1"/>
</dbReference>
<dbReference type="InterPro" id="IPR004147">
    <property type="entry name" value="ABC1_dom"/>
</dbReference>
<keyword evidence="2" id="KW-1133">Transmembrane helix</keyword>
<feature type="domain" description="Protein kinase" evidence="3">
    <location>
        <begin position="130"/>
        <end position="511"/>
    </location>
</feature>
<protein>
    <recommendedName>
        <fullName evidence="3">Protein kinase domain-containing protein</fullName>
    </recommendedName>
</protein>
<dbReference type="GO" id="GO:0005524">
    <property type="term" value="F:ATP binding"/>
    <property type="evidence" value="ECO:0007669"/>
    <property type="project" value="InterPro"/>
</dbReference>
<keyword evidence="2" id="KW-0812">Transmembrane</keyword>
<dbReference type="InterPro" id="IPR050154">
    <property type="entry name" value="UbiB_kinase"/>
</dbReference>
<feature type="transmembrane region" description="Helical" evidence="2">
    <location>
        <begin position="500"/>
        <end position="519"/>
    </location>
</feature>
<evidence type="ECO:0000256" key="1">
    <source>
        <dbReference type="ARBA" id="ARBA00009670"/>
    </source>
</evidence>
<dbReference type="Gene3D" id="1.10.510.10">
    <property type="entry name" value="Transferase(Phosphotransferase) domain 1"/>
    <property type="match status" value="1"/>
</dbReference>
<dbReference type="SUPFAM" id="SSF56112">
    <property type="entry name" value="Protein kinase-like (PK-like)"/>
    <property type="match status" value="1"/>
</dbReference>
<feature type="transmembrane region" description="Helical" evidence="2">
    <location>
        <begin position="531"/>
        <end position="551"/>
    </location>
</feature>
<name>A0A1L4D1X6_9BACT</name>
<proteinExistence type="inferred from homology"/>
<evidence type="ECO:0000313" key="5">
    <source>
        <dbReference type="Proteomes" id="UP000184731"/>
    </source>
</evidence>
<dbReference type="STRING" id="1915309.AXG55_09880"/>
<evidence type="ECO:0000313" key="4">
    <source>
        <dbReference type="EMBL" id="APJ04197.1"/>
    </source>
</evidence>
<dbReference type="Proteomes" id="UP000184731">
    <property type="component" value="Chromosome"/>
</dbReference>
<reference evidence="4 5" key="1">
    <citation type="submission" date="2016-10" db="EMBL/GenBank/DDBJ databases">
        <title>Silvanigrella aquatica sp. nov., isolated from a freshwater lake located in the Black Forest, Germany, description of Silvanigrellaceae fam. nov., Silvanigrellales ord. nov., reclassification of the order Bdellovibrionales in the class Oligoflexia, reclassification of the families Bacteriovoracaceae and Halobacteriovoraceae in the new order Bacteriovoracales ord. nov., and reclassification of the family Pseudobacteriovoracaceae in the order Oligoflexiales.</title>
        <authorList>
            <person name="Hahn M.W."/>
            <person name="Schmidt J."/>
            <person name="Koll U."/>
            <person name="Rohde M."/>
            <person name="Verbag S."/>
            <person name="Pitt A."/>
            <person name="Nakai R."/>
            <person name="Naganuma T."/>
            <person name="Lang E."/>
        </authorList>
    </citation>
    <scope>NUCLEOTIDE SEQUENCE [LARGE SCALE GENOMIC DNA]</scope>
    <source>
        <strain evidence="4 5">MWH-Nonnen-W8red</strain>
    </source>
</reference>
<dbReference type="GO" id="GO:0004672">
    <property type="term" value="F:protein kinase activity"/>
    <property type="evidence" value="ECO:0007669"/>
    <property type="project" value="InterPro"/>
</dbReference>
<dbReference type="CDD" id="cd05121">
    <property type="entry name" value="ABC1_ADCK3-like"/>
    <property type="match status" value="1"/>
</dbReference>
<dbReference type="Pfam" id="PF03109">
    <property type="entry name" value="ABC1"/>
    <property type="match status" value="1"/>
</dbReference>
<keyword evidence="2" id="KW-0472">Membrane</keyword>
<sequence>MPSSILQKFRNVGRLTNIVNILARYGFKREIQRTELGDLLNHSPDEAQSQENTTNYHFSRAKRLSMAFEELGPTFVKLAQLLSSREDLIPKHYVEEFKRLCDKVKPIPPEIVEKTLASELPPDLLAEIAHFNYTPIGSASIGQVHRAKLTDGSNVVFKVQRPDVDVIINNDLAILMTLATILETALPELKQLRPTVIVSELRRSLMNELDYSREAANTERMRHFFKDHENIIIPSIYYKYCTSKILCMSEMYGTKLTDNIKIENGSSLVRIGVEAFLDMTFQFGIFHGDLHPGNLILREDGKLAIIDFGLTVRLKRDLRNTLAFMFYALSKHDVETCARLFVELTEKDDLTISSQLESEIAEILDSVISVPVQELRLGRTLMRIARVAASRNAPMERDLILFFRALIALENFGRSLDPHFQILEFATEYYEKNSLLQFDKKWLERNIGLAMHDSGAFIKDLPITLRILAKKLQSGTLTFQFKSEDIIFLTRELDRASNRLSLAILLGSIVLGSSIATYGKQGRLYDFLATFGLIGFGTAVILGLWLIIGIIRSGRFK</sequence>
<organism evidence="4 5">
    <name type="scientific">Silvanigrella aquatica</name>
    <dbReference type="NCBI Taxonomy" id="1915309"/>
    <lineage>
        <taxon>Bacteria</taxon>
        <taxon>Pseudomonadati</taxon>
        <taxon>Bdellovibrionota</taxon>
        <taxon>Oligoflexia</taxon>
        <taxon>Silvanigrellales</taxon>
        <taxon>Silvanigrellaceae</taxon>
        <taxon>Silvanigrella</taxon>
    </lineage>
</organism>
<dbReference type="EMBL" id="CP017834">
    <property type="protein sequence ID" value="APJ04197.1"/>
    <property type="molecule type" value="Genomic_DNA"/>
</dbReference>
<dbReference type="KEGG" id="saqi:AXG55_09880"/>
<dbReference type="InterPro" id="IPR000719">
    <property type="entry name" value="Prot_kinase_dom"/>
</dbReference>
<gene>
    <name evidence="4" type="ORF">AXG55_09880</name>
</gene>
<dbReference type="PROSITE" id="PS50011">
    <property type="entry name" value="PROTEIN_KINASE_DOM"/>
    <property type="match status" value="1"/>
</dbReference>
<dbReference type="InterPro" id="IPR011009">
    <property type="entry name" value="Kinase-like_dom_sf"/>
</dbReference>
<accession>A0A1L4D1X6</accession>
<dbReference type="AlphaFoldDB" id="A0A1L4D1X6"/>
<dbReference type="PANTHER" id="PTHR10566:SF113">
    <property type="entry name" value="PROTEIN ACTIVITY OF BC1 COMPLEX KINASE 7, CHLOROPLASTIC"/>
    <property type="match status" value="1"/>
</dbReference>
<comment type="similarity">
    <text evidence="1">Belongs to the protein kinase superfamily. ADCK protein kinase family.</text>
</comment>
<evidence type="ECO:0000259" key="3">
    <source>
        <dbReference type="PROSITE" id="PS50011"/>
    </source>
</evidence>
<keyword evidence="5" id="KW-1185">Reference proteome</keyword>
<dbReference type="PANTHER" id="PTHR10566">
    <property type="entry name" value="CHAPERONE-ACTIVITY OF BC1 COMPLEX CABC1 -RELATED"/>
    <property type="match status" value="1"/>
</dbReference>
<dbReference type="OrthoDB" id="5287958at2"/>